<reference evidence="5" key="1">
    <citation type="submission" date="2024-06" db="UniProtKB">
        <authorList>
            <consortium name="RefSeq"/>
        </authorList>
    </citation>
    <scope>NUCLEOTIDE SEQUENCE [LARGE SCALE GENOMIC DNA]</scope>
    <source>
        <strain evidence="5">MV2-25</strain>
    </source>
</reference>
<dbReference type="CDD" id="cd09913">
    <property type="entry name" value="EHD"/>
    <property type="match status" value="1"/>
</dbReference>
<dbReference type="Proteomes" id="UP000001819">
    <property type="component" value="Chromosome 2"/>
</dbReference>
<keyword evidence="5" id="KW-1185">Reference proteome</keyword>
<feature type="region of interest" description="Disordered" evidence="1">
    <location>
        <begin position="44"/>
        <end position="472"/>
    </location>
</feature>
<feature type="chain" id="PRO_5026065904" evidence="2">
    <location>
        <begin position="27"/>
        <end position="928"/>
    </location>
</feature>
<organism evidence="5 6">
    <name type="scientific">Drosophila pseudoobscura pseudoobscura</name>
    <name type="common">Fruit fly</name>
    <dbReference type="NCBI Taxonomy" id="46245"/>
    <lineage>
        <taxon>Eukaryota</taxon>
        <taxon>Metazoa</taxon>
        <taxon>Ecdysozoa</taxon>
        <taxon>Arthropoda</taxon>
        <taxon>Hexapoda</taxon>
        <taxon>Insecta</taxon>
        <taxon>Pterygota</taxon>
        <taxon>Neoptera</taxon>
        <taxon>Endopterygota</taxon>
        <taxon>Diptera</taxon>
        <taxon>Brachycera</taxon>
        <taxon>Muscomorpha</taxon>
        <taxon>Ephydroidea</taxon>
        <taxon>Drosophilidae</taxon>
        <taxon>Drosophila</taxon>
        <taxon>Sophophora</taxon>
    </lineage>
</organism>
<dbReference type="InterPro" id="IPR051943">
    <property type="entry name" value="TRAFAC_Dynamin-like_GTPase"/>
</dbReference>
<dbReference type="KEGG" id="dpo:4801308"/>
<dbReference type="InterPro" id="IPR031692">
    <property type="entry name" value="EHD_N"/>
</dbReference>
<evidence type="ECO:0000313" key="6">
    <source>
        <dbReference type="RefSeq" id="XP_001358425.3"/>
    </source>
</evidence>
<keyword evidence="2" id="KW-0732">Signal</keyword>
<dbReference type="Gene3D" id="3.40.50.300">
    <property type="entry name" value="P-loop containing nucleotide triphosphate hydrolases"/>
    <property type="match status" value="1"/>
</dbReference>
<feature type="compositionally biased region" description="Acidic residues" evidence="1">
    <location>
        <begin position="67"/>
        <end position="97"/>
    </location>
</feature>
<dbReference type="Pfam" id="PF16880">
    <property type="entry name" value="EHD_N"/>
    <property type="match status" value="1"/>
</dbReference>
<feature type="signal peptide" evidence="2">
    <location>
        <begin position="1"/>
        <end position="26"/>
    </location>
</feature>
<dbReference type="Gene3D" id="1.10.268.20">
    <property type="match status" value="2"/>
</dbReference>
<evidence type="ECO:0000259" key="4">
    <source>
        <dbReference type="Pfam" id="PF16880"/>
    </source>
</evidence>
<feature type="compositionally biased region" description="Acidic residues" evidence="1">
    <location>
        <begin position="299"/>
        <end position="316"/>
    </location>
</feature>
<dbReference type="ExpressionAtlas" id="A0A6I8UNM9">
    <property type="expression patterns" value="baseline"/>
</dbReference>
<dbReference type="SUPFAM" id="SSF52540">
    <property type="entry name" value="P-loop containing nucleoside triphosphate hydrolases"/>
    <property type="match status" value="1"/>
</dbReference>
<feature type="domain" description="Dynamin N-terminal" evidence="3">
    <location>
        <begin position="546"/>
        <end position="704"/>
    </location>
</feature>
<feature type="compositionally biased region" description="Basic and acidic residues" evidence="1">
    <location>
        <begin position="389"/>
        <end position="413"/>
    </location>
</feature>
<feature type="domain" description="EH" evidence="4">
    <location>
        <begin position="510"/>
        <end position="541"/>
    </location>
</feature>
<name>A0A6I8UNM9_DROPS</name>
<sequence>MGRLTIWFLLGLTLLAVSDHVGFVNADVGPSESECRPYIERAINELKTDGVKDGSGELQSDQPRRDDDDDDDDEDAISANDIDGDGIPDDEDDDIDGDGIPNDKDDDIDGDGIPNEDDDDMDGDGVPNEDDDDIDGDGVPNSKDEDIDGDGVRNADDEDIDGDGTVNHEDDDLDGDGTPNHEDNDFDGDGVPNDEDEDMDGDGTVNHEDEDLDGDGVQNDKDEDIDGDGKVNHEDEDLDGDGVRNEKDEDLDGDGKANTEDEDLDGDGVPNDKDDDLDGDGILNEHDNDVDGDGVPNERDDDDSQADDDDDDDDDDDKAKVKKRSKREVDAAPVIDIEAPPSPAEEFPIEEEIVKEESVEVEAEPEPEPEPEVEAVKEQEPEPEPVVQEAEKEPLVEEKEEEKPVEQAPAKEESAEEAAAAPQEPEAAKEDAVESEETQDEPQADVAPADADADDDEDDTKPEDELLWEGTIPENRRSRQHITELLLLDEEFNAREKATDNVAEIILKDIKRIYENAIKPLETLYKYRDLSNRHFSDPEIFSKPLVLFMGPWSGGKSSILNYLTDNEYTPNSLRTGAEPSPAYFNILMWGNETEVLDGTQLAADYTFSGLQKFGQGLEERLRGLKMKSKLLEKVNIVEIPGILEVRKQVSRVFPFNDACQWFIDRADIIFLVYDPAKLDVGPETEAILDQLKGREYQTRIILNKADTVHPEELLRVQGALIWNISPLMSSAQPPLMYTTSLWTHPYQDGAPARLLLAQERAFLRDLRTAIDKRIEHKIASARRFAVRVRNHAKMVDCYLNTYFNHKTLFGNKKRISDDIIDHPQNYHIYEGLSTLTNISRYDLPDPEVYRDFFRLNPLYEFKKLTETCTYFRGCPITKLDQAISYELPELAGKYKKMSEAALANIEKQQQQALEGQGKGTQADPKKTS</sequence>
<feature type="compositionally biased region" description="Basic and acidic residues" evidence="1">
    <location>
        <begin position="44"/>
        <end position="55"/>
    </location>
</feature>
<feature type="compositionally biased region" description="Acidic residues" evidence="1">
    <location>
        <begin position="451"/>
        <end position="467"/>
    </location>
</feature>
<feature type="region of interest" description="Disordered" evidence="1">
    <location>
        <begin position="908"/>
        <end position="928"/>
    </location>
</feature>
<feature type="compositionally biased region" description="Acidic residues" evidence="1">
    <location>
        <begin position="104"/>
        <end position="136"/>
    </location>
</feature>
<dbReference type="PANTHER" id="PTHR43681">
    <property type="entry name" value="TRANSMEMBRANE GTPASE FZO"/>
    <property type="match status" value="1"/>
</dbReference>
<feature type="compositionally biased region" description="Acidic residues" evidence="1">
    <location>
        <begin position="347"/>
        <end position="373"/>
    </location>
</feature>
<proteinExistence type="predicted"/>
<accession>A0A6I8UNM9</accession>
<dbReference type="InterPro" id="IPR045063">
    <property type="entry name" value="Dynamin_N"/>
</dbReference>
<dbReference type="RefSeq" id="XP_001358425.3">
    <property type="nucleotide sequence ID" value="XM_001358388.4"/>
</dbReference>
<evidence type="ECO:0000313" key="5">
    <source>
        <dbReference type="Proteomes" id="UP000001819"/>
    </source>
</evidence>
<feature type="compositionally biased region" description="Acidic residues" evidence="1">
    <location>
        <begin position="433"/>
        <end position="443"/>
    </location>
</feature>
<evidence type="ECO:0000256" key="2">
    <source>
        <dbReference type="SAM" id="SignalP"/>
    </source>
</evidence>
<gene>
    <name evidence="6" type="primary">LOC4801308</name>
</gene>
<dbReference type="PANTHER" id="PTHR43681:SF1">
    <property type="entry name" value="SARCALUMENIN"/>
    <property type="match status" value="1"/>
</dbReference>
<protein>
    <submittedName>
        <fullName evidence="6">Sarcalumenin isoform X2</fullName>
    </submittedName>
</protein>
<dbReference type="AlphaFoldDB" id="A0A6I8UNM9"/>
<reference evidence="6" key="2">
    <citation type="submission" date="2025-08" db="UniProtKB">
        <authorList>
            <consortium name="RefSeq"/>
        </authorList>
    </citation>
    <scope>IDENTIFICATION</scope>
    <source>
        <strain evidence="6">MV-25-SWS-2005</strain>
        <tissue evidence="6">Whole body</tissue>
    </source>
</reference>
<dbReference type="Pfam" id="PF00350">
    <property type="entry name" value="Dynamin_N"/>
    <property type="match status" value="1"/>
</dbReference>
<dbReference type="InterPro" id="IPR027417">
    <property type="entry name" value="P-loop_NTPase"/>
</dbReference>
<feature type="compositionally biased region" description="Acidic residues" evidence="1">
    <location>
        <begin position="184"/>
        <end position="201"/>
    </location>
</feature>
<feature type="compositionally biased region" description="Basic and acidic residues" evidence="1">
    <location>
        <begin position="241"/>
        <end position="259"/>
    </location>
</feature>
<evidence type="ECO:0000259" key="3">
    <source>
        <dbReference type="Pfam" id="PF00350"/>
    </source>
</evidence>
<evidence type="ECO:0000256" key="1">
    <source>
        <dbReference type="SAM" id="MobiDB-lite"/>
    </source>
</evidence>